<dbReference type="Pfam" id="PF00168">
    <property type="entry name" value="C2"/>
    <property type="match status" value="1"/>
</dbReference>
<feature type="domain" description="C2" evidence="2">
    <location>
        <begin position="10"/>
        <end position="173"/>
    </location>
</feature>
<dbReference type="InterPro" id="IPR052981">
    <property type="entry name" value="Ingression_C2_domain"/>
</dbReference>
<proteinExistence type="predicted"/>
<evidence type="ECO:0000313" key="3">
    <source>
        <dbReference type="EMBL" id="ORY63684.1"/>
    </source>
</evidence>
<comment type="caution">
    <text evidence="3">The sequence shown here is derived from an EMBL/GenBank/DDBJ whole genome shotgun (WGS) entry which is preliminary data.</text>
</comment>
<dbReference type="EMBL" id="MCGR01000068">
    <property type="protein sequence ID" value="ORY63684.1"/>
    <property type="molecule type" value="Genomic_DNA"/>
</dbReference>
<dbReference type="PANTHER" id="PTHR47052:SF3">
    <property type="entry name" value="INGRESSION PROTEIN 1"/>
    <property type="match status" value="1"/>
</dbReference>
<feature type="compositionally biased region" description="Low complexity" evidence="1">
    <location>
        <begin position="319"/>
        <end position="330"/>
    </location>
</feature>
<evidence type="ECO:0000259" key="2">
    <source>
        <dbReference type="PROSITE" id="PS50004"/>
    </source>
</evidence>
<name>A0A1Y2DX48_9BASI</name>
<evidence type="ECO:0000313" key="4">
    <source>
        <dbReference type="Proteomes" id="UP000193467"/>
    </source>
</evidence>
<sequence>MTAIGRPVTPNGDASPTATSPRKQSAVLGTLIVVVLRAKNLTNRVRIGKQNPYCTVTYGLNKKRTETIERGGQQPTWDSEFRFELLRDERDQLGGDGANALVNKHGGVMPMAAASEQAKLQAAQASASTTSSNGKRVLKLACYADDVKDPKLVGEGVLELEETIKKGAFDDWVKLERKGRYAGEIYLELTWYSSDPPPERPPQRQEPLGAYGGPGSRTDDFSDDDRSNTEEWDGSEVGPSPGALDVAADYPDPDLAPLSHSMSTLSVNQRPPLPAPPPASNYQRQPSYGYGAPPPQNGGYQQPLDRRASYAGGPGGSYGAPAPNYGGAANEFGGYDGGQHGGDHQATIGASTQGRVSGFQQLVNQHYASQGESFAASNAEILY</sequence>
<reference evidence="3 4" key="1">
    <citation type="submission" date="2016-07" db="EMBL/GenBank/DDBJ databases">
        <title>Pervasive Adenine N6-methylation of Active Genes in Fungi.</title>
        <authorList>
            <consortium name="DOE Joint Genome Institute"/>
            <person name="Mondo S.J."/>
            <person name="Dannebaum R.O."/>
            <person name="Kuo R.C."/>
            <person name="Labutti K."/>
            <person name="Haridas S."/>
            <person name="Kuo A."/>
            <person name="Salamov A."/>
            <person name="Ahrendt S.R."/>
            <person name="Lipzen A."/>
            <person name="Sullivan W."/>
            <person name="Andreopoulos W.B."/>
            <person name="Clum A."/>
            <person name="Lindquist E."/>
            <person name="Daum C."/>
            <person name="Ramamoorthy G.K."/>
            <person name="Gryganskyi A."/>
            <person name="Culley D."/>
            <person name="Magnuson J.K."/>
            <person name="James T.Y."/>
            <person name="O'Malley M.A."/>
            <person name="Stajich J.E."/>
            <person name="Spatafora J.W."/>
            <person name="Visel A."/>
            <person name="Grigoriev I.V."/>
        </authorList>
    </citation>
    <scope>NUCLEOTIDE SEQUENCE [LARGE SCALE GENOMIC DNA]</scope>
    <source>
        <strain evidence="3 4">62-1032</strain>
    </source>
</reference>
<dbReference type="PANTHER" id="PTHR47052">
    <property type="entry name" value="CONSERVED SERINE PROLINE-RICH PROTEIN (AFU_ORTHOLOGUE AFUA_2G01790)"/>
    <property type="match status" value="1"/>
</dbReference>
<dbReference type="STRING" id="106004.A0A1Y2DX48"/>
<dbReference type="InterPro" id="IPR000008">
    <property type="entry name" value="C2_dom"/>
</dbReference>
<evidence type="ECO:0000256" key="1">
    <source>
        <dbReference type="SAM" id="MobiDB-lite"/>
    </source>
</evidence>
<organism evidence="3 4">
    <name type="scientific">Leucosporidium creatinivorum</name>
    <dbReference type="NCBI Taxonomy" id="106004"/>
    <lineage>
        <taxon>Eukaryota</taxon>
        <taxon>Fungi</taxon>
        <taxon>Dikarya</taxon>
        <taxon>Basidiomycota</taxon>
        <taxon>Pucciniomycotina</taxon>
        <taxon>Microbotryomycetes</taxon>
        <taxon>Leucosporidiales</taxon>
        <taxon>Leucosporidium</taxon>
    </lineage>
</organism>
<gene>
    <name evidence="3" type="ORF">BCR35DRAFT_188055</name>
</gene>
<dbReference type="Gene3D" id="2.60.40.150">
    <property type="entry name" value="C2 domain"/>
    <property type="match status" value="1"/>
</dbReference>
<dbReference type="AlphaFoldDB" id="A0A1Y2DX48"/>
<dbReference type="InterPro" id="IPR035892">
    <property type="entry name" value="C2_domain_sf"/>
</dbReference>
<feature type="region of interest" description="Disordered" evidence="1">
    <location>
        <begin position="192"/>
        <end position="352"/>
    </location>
</feature>
<dbReference type="InParanoid" id="A0A1Y2DX48"/>
<dbReference type="Proteomes" id="UP000193467">
    <property type="component" value="Unassembled WGS sequence"/>
</dbReference>
<accession>A0A1Y2DX48</accession>
<protein>
    <submittedName>
        <fullName evidence="3">C2 domain-containing protein</fullName>
    </submittedName>
</protein>
<dbReference type="OrthoDB" id="270970at2759"/>
<feature type="region of interest" description="Disordered" evidence="1">
    <location>
        <begin position="1"/>
        <end position="23"/>
    </location>
</feature>
<feature type="compositionally biased region" description="Polar residues" evidence="1">
    <location>
        <begin position="12"/>
        <end position="23"/>
    </location>
</feature>
<keyword evidence="4" id="KW-1185">Reference proteome</keyword>
<dbReference type="PROSITE" id="PS50004">
    <property type="entry name" value="C2"/>
    <property type="match status" value="1"/>
</dbReference>
<feature type="compositionally biased region" description="Polar residues" evidence="1">
    <location>
        <begin position="260"/>
        <end position="269"/>
    </location>
</feature>
<dbReference type="SMART" id="SM00239">
    <property type="entry name" value="C2"/>
    <property type="match status" value="1"/>
</dbReference>
<dbReference type="SUPFAM" id="SSF49562">
    <property type="entry name" value="C2 domain (Calcium/lipid-binding domain, CaLB)"/>
    <property type="match status" value="1"/>
</dbReference>
<feature type="compositionally biased region" description="Basic and acidic residues" evidence="1">
    <location>
        <begin position="217"/>
        <end position="229"/>
    </location>
</feature>